<name>A0A5C3P5U6_9APHY</name>
<protein>
    <submittedName>
        <fullName evidence="1">Uncharacterized protein</fullName>
    </submittedName>
</protein>
<dbReference type="AlphaFoldDB" id="A0A5C3P5U6"/>
<dbReference type="InParanoid" id="A0A5C3P5U6"/>
<keyword evidence="2" id="KW-1185">Reference proteome</keyword>
<proteinExistence type="predicted"/>
<evidence type="ECO:0000313" key="1">
    <source>
        <dbReference type="EMBL" id="TFK84602.1"/>
    </source>
</evidence>
<dbReference type="EMBL" id="ML211306">
    <property type="protein sequence ID" value="TFK84602.1"/>
    <property type="molecule type" value="Genomic_DNA"/>
</dbReference>
<sequence length="137" mass="14490">MSLFATSRIAHRAASLPPELVFACLHTSASSSLQATSSLSSQPHTMKLCDSPIARPAATFTIAMGLLHSMRRAKLRTLTLALPCRTAYLPMTSVGGGFLPGAWLTVTVIVGSVGEDVWSAGCVTFMKSCATKDGERF</sequence>
<gene>
    <name evidence="1" type="ORF">K466DRAFT_220290</name>
</gene>
<dbReference type="Proteomes" id="UP000308197">
    <property type="component" value="Unassembled WGS sequence"/>
</dbReference>
<evidence type="ECO:0000313" key="2">
    <source>
        <dbReference type="Proteomes" id="UP000308197"/>
    </source>
</evidence>
<organism evidence="1 2">
    <name type="scientific">Polyporus arcularius HHB13444</name>
    <dbReference type="NCBI Taxonomy" id="1314778"/>
    <lineage>
        <taxon>Eukaryota</taxon>
        <taxon>Fungi</taxon>
        <taxon>Dikarya</taxon>
        <taxon>Basidiomycota</taxon>
        <taxon>Agaricomycotina</taxon>
        <taxon>Agaricomycetes</taxon>
        <taxon>Polyporales</taxon>
        <taxon>Polyporaceae</taxon>
        <taxon>Polyporus</taxon>
    </lineage>
</organism>
<accession>A0A5C3P5U6</accession>
<reference evidence="1 2" key="1">
    <citation type="journal article" date="2019" name="Nat. Ecol. Evol.">
        <title>Megaphylogeny resolves global patterns of mushroom evolution.</title>
        <authorList>
            <person name="Varga T."/>
            <person name="Krizsan K."/>
            <person name="Foldi C."/>
            <person name="Dima B."/>
            <person name="Sanchez-Garcia M."/>
            <person name="Sanchez-Ramirez S."/>
            <person name="Szollosi G.J."/>
            <person name="Szarkandi J.G."/>
            <person name="Papp V."/>
            <person name="Albert L."/>
            <person name="Andreopoulos W."/>
            <person name="Angelini C."/>
            <person name="Antonin V."/>
            <person name="Barry K.W."/>
            <person name="Bougher N.L."/>
            <person name="Buchanan P."/>
            <person name="Buyck B."/>
            <person name="Bense V."/>
            <person name="Catcheside P."/>
            <person name="Chovatia M."/>
            <person name="Cooper J."/>
            <person name="Damon W."/>
            <person name="Desjardin D."/>
            <person name="Finy P."/>
            <person name="Geml J."/>
            <person name="Haridas S."/>
            <person name="Hughes K."/>
            <person name="Justo A."/>
            <person name="Karasinski D."/>
            <person name="Kautmanova I."/>
            <person name="Kiss B."/>
            <person name="Kocsube S."/>
            <person name="Kotiranta H."/>
            <person name="LaButti K.M."/>
            <person name="Lechner B.E."/>
            <person name="Liimatainen K."/>
            <person name="Lipzen A."/>
            <person name="Lukacs Z."/>
            <person name="Mihaltcheva S."/>
            <person name="Morgado L.N."/>
            <person name="Niskanen T."/>
            <person name="Noordeloos M.E."/>
            <person name="Ohm R.A."/>
            <person name="Ortiz-Santana B."/>
            <person name="Ovrebo C."/>
            <person name="Racz N."/>
            <person name="Riley R."/>
            <person name="Savchenko A."/>
            <person name="Shiryaev A."/>
            <person name="Soop K."/>
            <person name="Spirin V."/>
            <person name="Szebenyi C."/>
            <person name="Tomsovsky M."/>
            <person name="Tulloss R.E."/>
            <person name="Uehling J."/>
            <person name="Grigoriev I.V."/>
            <person name="Vagvolgyi C."/>
            <person name="Papp T."/>
            <person name="Martin F.M."/>
            <person name="Miettinen O."/>
            <person name="Hibbett D.S."/>
            <person name="Nagy L.G."/>
        </authorList>
    </citation>
    <scope>NUCLEOTIDE SEQUENCE [LARGE SCALE GENOMIC DNA]</scope>
    <source>
        <strain evidence="1 2">HHB13444</strain>
    </source>
</reference>